<sequence>MTIEQAVLENLRELQPEQQQEVLNFVQFLRQKSTLKQPRRSLYGLWSDLNIEITAADIAEVREEMWGNFPKECPL</sequence>
<keyword evidence="3" id="KW-1185">Reference proteome</keyword>
<dbReference type="RefSeq" id="WP_340523142.1">
    <property type="nucleotide sequence ID" value="NZ_JBBLXS010000825.1"/>
</dbReference>
<dbReference type="InterPro" id="IPR018739">
    <property type="entry name" value="DUF2281"/>
</dbReference>
<proteinExistence type="predicted"/>
<feature type="domain" description="DUF2281" evidence="1">
    <location>
        <begin position="8"/>
        <end position="53"/>
    </location>
</feature>
<organism evidence="2 3">
    <name type="scientific">Microcoleus anatoxicus PTRS2</name>
    <dbReference type="NCBI Taxonomy" id="2705321"/>
    <lineage>
        <taxon>Bacteria</taxon>
        <taxon>Bacillati</taxon>
        <taxon>Cyanobacteriota</taxon>
        <taxon>Cyanophyceae</taxon>
        <taxon>Oscillatoriophycideae</taxon>
        <taxon>Oscillatoriales</taxon>
        <taxon>Microcoleaceae</taxon>
        <taxon>Microcoleus</taxon>
        <taxon>Microcoleus anatoxicus</taxon>
    </lineage>
</organism>
<gene>
    <name evidence="2" type="ORF">WMG39_29290</name>
</gene>
<reference evidence="2 3" key="1">
    <citation type="journal article" date="2020" name="Harmful Algae">
        <title>Molecular and morphological characterization of a novel dihydroanatoxin-a producing Microcoleus species (cyanobacteria) from the Russian River, California, USA.</title>
        <authorList>
            <person name="Conklin K.Y."/>
            <person name="Stancheva R."/>
            <person name="Otten T.G."/>
            <person name="Fadness R."/>
            <person name="Boyer G.L."/>
            <person name="Read B."/>
            <person name="Zhang X."/>
            <person name="Sheath R.G."/>
        </authorList>
    </citation>
    <scope>NUCLEOTIDE SEQUENCE [LARGE SCALE GENOMIC DNA]</scope>
    <source>
        <strain evidence="2 3">PTRS2</strain>
    </source>
</reference>
<comment type="caution">
    <text evidence="2">The sequence shown here is derived from an EMBL/GenBank/DDBJ whole genome shotgun (WGS) entry which is preliminary data.</text>
</comment>
<evidence type="ECO:0000313" key="3">
    <source>
        <dbReference type="Proteomes" id="UP001384579"/>
    </source>
</evidence>
<accession>A0ABU8YXM7</accession>
<protein>
    <submittedName>
        <fullName evidence="2">DUF2281 domain-containing protein</fullName>
    </submittedName>
</protein>
<evidence type="ECO:0000259" key="1">
    <source>
        <dbReference type="Pfam" id="PF10047"/>
    </source>
</evidence>
<dbReference type="Proteomes" id="UP001384579">
    <property type="component" value="Unassembled WGS sequence"/>
</dbReference>
<dbReference type="Pfam" id="PF10047">
    <property type="entry name" value="DUF2281"/>
    <property type="match status" value="1"/>
</dbReference>
<name>A0ABU8YXM7_9CYAN</name>
<dbReference type="EMBL" id="JBBLXS010000825">
    <property type="protein sequence ID" value="MEK0188911.1"/>
    <property type="molecule type" value="Genomic_DNA"/>
</dbReference>
<evidence type="ECO:0000313" key="2">
    <source>
        <dbReference type="EMBL" id="MEK0188911.1"/>
    </source>
</evidence>